<comment type="similarity">
    <text evidence="1">Belongs to the DnaB/DnaD family.</text>
</comment>
<name>A0A371J6L4_9FIRM</name>
<feature type="compositionally biased region" description="Basic and acidic residues" evidence="2">
    <location>
        <begin position="309"/>
        <end position="332"/>
    </location>
</feature>
<evidence type="ECO:0000256" key="2">
    <source>
        <dbReference type="SAM" id="MobiDB-lite"/>
    </source>
</evidence>
<dbReference type="Gene3D" id="1.10.10.630">
    <property type="entry name" value="DnaD domain-like"/>
    <property type="match status" value="1"/>
</dbReference>
<dbReference type="EMBL" id="NOJY02000007">
    <property type="protein sequence ID" value="RDY28430.1"/>
    <property type="molecule type" value="Genomic_DNA"/>
</dbReference>
<feature type="region of interest" description="Disordered" evidence="2">
    <location>
        <begin position="159"/>
        <end position="180"/>
    </location>
</feature>
<organism evidence="4 5">
    <name type="scientific">Romboutsia weinsteinii</name>
    <dbReference type="NCBI Taxonomy" id="2020949"/>
    <lineage>
        <taxon>Bacteria</taxon>
        <taxon>Bacillati</taxon>
        <taxon>Bacillota</taxon>
        <taxon>Clostridia</taxon>
        <taxon>Peptostreptococcales</taxon>
        <taxon>Peptostreptococcaceae</taxon>
        <taxon>Romboutsia</taxon>
    </lineage>
</organism>
<feature type="region of interest" description="Disordered" evidence="2">
    <location>
        <begin position="306"/>
        <end position="332"/>
    </location>
</feature>
<evidence type="ECO:0000259" key="3">
    <source>
        <dbReference type="Pfam" id="PF07261"/>
    </source>
</evidence>
<dbReference type="OrthoDB" id="3199595at2"/>
<dbReference type="AlphaFoldDB" id="A0A371J6L4"/>
<comment type="caution">
    <text evidence="4">The sequence shown here is derived from an EMBL/GenBank/DDBJ whole genome shotgun (WGS) entry which is preliminary data.</text>
</comment>
<keyword evidence="5" id="KW-1185">Reference proteome</keyword>
<dbReference type="SUPFAM" id="SSF158499">
    <property type="entry name" value="DnaD domain-like"/>
    <property type="match status" value="1"/>
</dbReference>
<feature type="compositionally biased region" description="Basic and acidic residues" evidence="2">
    <location>
        <begin position="159"/>
        <end position="178"/>
    </location>
</feature>
<gene>
    <name evidence="4" type="ORF">CHL78_005900</name>
</gene>
<proteinExistence type="inferred from homology"/>
<dbReference type="NCBIfam" id="TIGR01446">
    <property type="entry name" value="DnaD_dom"/>
    <property type="match status" value="1"/>
</dbReference>
<dbReference type="Pfam" id="PF07261">
    <property type="entry name" value="DnaB_2"/>
    <property type="match status" value="1"/>
</dbReference>
<dbReference type="Proteomes" id="UP000215694">
    <property type="component" value="Unassembled WGS sequence"/>
</dbReference>
<reference evidence="4 5" key="1">
    <citation type="journal article" date="2017" name="Genome Announc.">
        <title>Draft Genome Sequence of Romboutsia weinsteinii sp. nov. Strain CCRI-19649(T) Isolated from Surface Water.</title>
        <authorList>
            <person name="Maheux A.F."/>
            <person name="Boudreau D.K."/>
            <person name="Berube E."/>
            <person name="Boissinot M."/>
            <person name="Cantin P."/>
            <person name="Raymond F."/>
            <person name="Corbeil J."/>
            <person name="Omar R.F."/>
            <person name="Bergeron M.G."/>
        </authorList>
    </citation>
    <scope>NUCLEOTIDE SEQUENCE [LARGE SCALE GENOMIC DNA]</scope>
    <source>
        <strain evidence="4 5">CCRI-19649</strain>
    </source>
</reference>
<accession>A0A371J6L4</accession>
<dbReference type="RefSeq" id="WP_094369499.1">
    <property type="nucleotide sequence ID" value="NZ_NOJY02000007.1"/>
</dbReference>
<dbReference type="InterPro" id="IPR034829">
    <property type="entry name" value="DnaD-like_sf"/>
</dbReference>
<evidence type="ECO:0000256" key="1">
    <source>
        <dbReference type="ARBA" id="ARBA00093462"/>
    </source>
</evidence>
<feature type="domain" description="DnaB/C C-terminal" evidence="3">
    <location>
        <begin position="209"/>
        <end position="277"/>
    </location>
</feature>
<dbReference type="InterPro" id="IPR053162">
    <property type="entry name" value="DnaD"/>
</dbReference>
<dbReference type="PANTHER" id="PTHR37293">
    <property type="entry name" value="PHAGE REPLICATION PROTEIN-RELATED"/>
    <property type="match status" value="1"/>
</dbReference>
<protein>
    <submittedName>
        <fullName evidence="4">DnaD domain protein</fullName>
    </submittedName>
</protein>
<sequence length="332" mass="39480">MAVYRHIHIDYWQDGFVLDLTPEEKYFYIYLMTNSKTSQCGIYELPKRIIETETGYNRETVEKLIYRFEEYEKIVYCEDTKELFLKNWIKHNKVVSPKVKKCIEKELFNVKSKELIELFLKECNRYGYSIDTHNLKLSTTIDSVSIPVVEDKYNLDNHYGEKEKQKQKEKEKEEEKQKLVNSNLDSKNNFDNEEVDKSFVSNISKYKTLYEQNVGLINPIVGQWLIEVCESMDYELFKRAIEIATNKGKCNKGYINGILKQWNDNNIKSINDLKAYEIALKNRGDSYGKYKCEPSKSKYARALEEEDEGIYRKPTDEEIESVRRESEHLRER</sequence>
<evidence type="ECO:0000313" key="5">
    <source>
        <dbReference type="Proteomes" id="UP000215694"/>
    </source>
</evidence>
<dbReference type="PANTHER" id="PTHR37293:SF5">
    <property type="entry name" value="DNA REPLICATION PROTEIN"/>
    <property type="match status" value="1"/>
</dbReference>
<dbReference type="InterPro" id="IPR006343">
    <property type="entry name" value="DnaB/C_C"/>
</dbReference>
<evidence type="ECO:0000313" key="4">
    <source>
        <dbReference type="EMBL" id="RDY28430.1"/>
    </source>
</evidence>